<protein>
    <submittedName>
        <fullName evidence="1">Uncharacterized protein</fullName>
    </submittedName>
</protein>
<dbReference type="Proteomes" id="UP001234178">
    <property type="component" value="Unassembled WGS sequence"/>
</dbReference>
<sequence length="91" mass="10703">MDLKRNFKLKIFFCICQDLNVDIADHLERYHLLSSTRTFTEIGFRVEIFSPINFNKTRSAISAVLNTAKKFRRGNQFQSNLNYVHAFCLLL</sequence>
<name>A0ABR0ATK0_9CRUS</name>
<evidence type="ECO:0000313" key="1">
    <source>
        <dbReference type="EMBL" id="KAK4028442.1"/>
    </source>
</evidence>
<gene>
    <name evidence="1" type="ORF">OUZ56_017720</name>
</gene>
<organism evidence="1 2">
    <name type="scientific">Daphnia magna</name>
    <dbReference type="NCBI Taxonomy" id="35525"/>
    <lineage>
        <taxon>Eukaryota</taxon>
        <taxon>Metazoa</taxon>
        <taxon>Ecdysozoa</taxon>
        <taxon>Arthropoda</taxon>
        <taxon>Crustacea</taxon>
        <taxon>Branchiopoda</taxon>
        <taxon>Diplostraca</taxon>
        <taxon>Cladocera</taxon>
        <taxon>Anomopoda</taxon>
        <taxon>Daphniidae</taxon>
        <taxon>Daphnia</taxon>
    </lineage>
</organism>
<evidence type="ECO:0000313" key="2">
    <source>
        <dbReference type="Proteomes" id="UP001234178"/>
    </source>
</evidence>
<keyword evidence="2" id="KW-1185">Reference proteome</keyword>
<proteinExistence type="predicted"/>
<dbReference type="EMBL" id="JAOYFB010000038">
    <property type="protein sequence ID" value="KAK4028442.1"/>
    <property type="molecule type" value="Genomic_DNA"/>
</dbReference>
<accession>A0ABR0ATK0</accession>
<comment type="caution">
    <text evidence="1">The sequence shown here is derived from an EMBL/GenBank/DDBJ whole genome shotgun (WGS) entry which is preliminary data.</text>
</comment>
<reference evidence="1 2" key="1">
    <citation type="journal article" date="2023" name="Nucleic Acids Res.">
        <title>The hologenome of Daphnia magna reveals possible DNA methylation and microbiome-mediated evolution of the host genome.</title>
        <authorList>
            <person name="Chaturvedi A."/>
            <person name="Li X."/>
            <person name="Dhandapani V."/>
            <person name="Marshall H."/>
            <person name="Kissane S."/>
            <person name="Cuenca-Cambronero M."/>
            <person name="Asole G."/>
            <person name="Calvet F."/>
            <person name="Ruiz-Romero M."/>
            <person name="Marangio P."/>
            <person name="Guigo R."/>
            <person name="Rago D."/>
            <person name="Mirbahai L."/>
            <person name="Eastwood N."/>
            <person name="Colbourne J.K."/>
            <person name="Zhou J."/>
            <person name="Mallon E."/>
            <person name="Orsini L."/>
        </authorList>
    </citation>
    <scope>NUCLEOTIDE SEQUENCE [LARGE SCALE GENOMIC DNA]</scope>
    <source>
        <strain evidence="1">LRV0_1</strain>
    </source>
</reference>